<sequence length="209" mass="21923">MRQLTRPARRGILVVHVVTSVGWLGLTLGLLVLGITGATTASPQTQAAVYRSMKLFGDWLIIPLSLSALVSGLVLSLGTPWGLARHRWVYLKFWLTLGATLASALSLRPALNEAAASVATGDGVAAATSQDLLAAPIVSLSLYVFMTAISVLKPWGLTARGRRHRAARRTAGARTTAGVREAGAPRTPAVHDTGDQPPSTASIADTAKR</sequence>
<feature type="transmembrane region" description="Helical" evidence="2">
    <location>
        <begin position="56"/>
        <end position="77"/>
    </location>
</feature>
<keyword evidence="2" id="KW-0812">Transmembrane</keyword>
<gene>
    <name evidence="3" type="ORF">FHS38_003825</name>
</gene>
<keyword evidence="2" id="KW-0472">Membrane</keyword>
<evidence type="ECO:0000313" key="3">
    <source>
        <dbReference type="EMBL" id="MBB4887771.1"/>
    </source>
</evidence>
<keyword evidence="4" id="KW-1185">Reference proteome</keyword>
<organism evidence="3 4">
    <name type="scientific">Streptomyces netropsis</name>
    <name type="common">Streptoverticillium netropsis</name>
    <dbReference type="NCBI Taxonomy" id="55404"/>
    <lineage>
        <taxon>Bacteria</taxon>
        <taxon>Bacillati</taxon>
        <taxon>Actinomycetota</taxon>
        <taxon>Actinomycetes</taxon>
        <taxon>Kitasatosporales</taxon>
        <taxon>Streptomycetaceae</taxon>
        <taxon>Streptomyces</taxon>
    </lineage>
</organism>
<name>A0A7W7LDS3_STRNE</name>
<proteinExistence type="predicted"/>
<evidence type="ECO:0000313" key="4">
    <source>
        <dbReference type="Proteomes" id="UP000556436"/>
    </source>
</evidence>
<dbReference type="Proteomes" id="UP000556436">
    <property type="component" value="Unassembled WGS sequence"/>
</dbReference>
<comment type="caution">
    <text evidence="3">The sequence shown here is derived from an EMBL/GenBank/DDBJ whole genome shotgun (WGS) entry which is preliminary data.</text>
</comment>
<feature type="transmembrane region" description="Helical" evidence="2">
    <location>
        <begin position="133"/>
        <end position="155"/>
    </location>
</feature>
<dbReference type="AlphaFoldDB" id="A0A7W7LDS3"/>
<protein>
    <submittedName>
        <fullName evidence="3">Putative membrane protein</fullName>
    </submittedName>
</protein>
<feature type="region of interest" description="Disordered" evidence="1">
    <location>
        <begin position="163"/>
        <end position="209"/>
    </location>
</feature>
<feature type="transmembrane region" description="Helical" evidence="2">
    <location>
        <begin position="12"/>
        <end position="36"/>
    </location>
</feature>
<reference evidence="3 4" key="1">
    <citation type="submission" date="2020-08" db="EMBL/GenBank/DDBJ databases">
        <title>Genomic Encyclopedia of Type Strains, Phase III (KMG-III): the genomes of soil and plant-associated and newly described type strains.</title>
        <authorList>
            <person name="Whitman W."/>
        </authorList>
    </citation>
    <scope>NUCLEOTIDE SEQUENCE [LARGE SCALE GENOMIC DNA]</scope>
    <source>
        <strain evidence="3 4">CECT 3265</strain>
    </source>
</reference>
<evidence type="ECO:0000256" key="2">
    <source>
        <dbReference type="SAM" id="Phobius"/>
    </source>
</evidence>
<feature type="compositionally biased region" description="Low complexity" evidence="1">
    <location>
        <begin position="169"/>
        <end position="184"/>
    </location>
</feature>
<accession>A0A7W7LDS3</accession>
<evidence type="ECO:0000256" key="1">
    <source>
        <dbReference type="SAM" id="MobiDB-lite"/>
    </source>
</evidence>
<feature type="transmembrane region" description="Helical" evidence="2">
    <location>
        <begin position="89"/>
        <end position="107"/>
    </location>
</feature>
<dbReference type="RefSeq" id="WP_229822873.1">
    <property type="nucleotide sequence ID" value="NZ_BMRW01000019.1"/>
</dbReference>
<keyword evidence="2" id="KW-1133">Transmembrane helix</keyword>
<dbReference type="EMBL" id="JACHJG010000007">
    <property type="protein sequence ID" value="MBB4887771.1"/>
    <property type="molecule type" value="Genomic_DNA"/>
</dbReference>